<dbReference type="AlphaFoldDB" id="A0A5C6LT19"/>
<comment type="subcellular location">
    <subcellularLocation>
        <location evidence="1 9">Cell membrane</location>
        <topology evidence="1 9">Multi-pass membrane protein</topology>
    </subcellularLocation>
</comment>
<reference evidence="11 12" key="1">
    <citation type="submission" date="2019-08" db="EMBL/GenBank/DDBJ databases">
        <title>Whole genome sequencing of chitin degrading bacteria Chitinophaga pinensis YS16.</title>
        <authorList>
            <person name="Singh R.P."/>
            <person name="Manchanda G."/>
            <person name="Maurya I.K."/>
            <person name="Joshi N.K."/>
            <person name="Srivastava A.K."/>
        </authorList>
    </citation>
    <scope>NUCLEOTIDE SEQUENCE [LARGE SCALE GENOMIC DNA]</scope>
    <source>
        <strain evidence="11 12">YS-16</strain>
    </source>
</reference>
<evidence type="ECO:0000256" key="7">
    <source>
        <dbReference type="ARBA" id="ARBA00038151"/>
    </source>
</evidence>
<dbReference type="Proteomes" id="UP000318815">
    <property type="component" value="Unassembled WGS sequence"/>
</dbReference>
<evidence type="ECO:0000313" key="12">
    <source>
        <dbReference type="Proteomes" id="UP000318815"/>
    </source>
</evidence>
<keyword evidence="3" id="KW-1003">Cell membrane</keyword>
<dbReference type="RefSeq" id="WP_146305971.1">
    <property type="nucleotide sequence ID" value="NZ_VOHS01000014.1"/>
</dbReference>
<protein>
    <recommendedName>
        <fullName evidence="8">Guanidinium exporter</fullName>
    </recommendedName>
</protein>
<sequence length="109" mass="11721">MNWIILIIGGLFEVGFTFSLGKAKEAAGNAVYFWYTCFAVCLILSMYTLMKATQTLPLGTAYAVWTGIGAVGTVLVGILVFKEPATFLRVLFIATLIGSIIGLKVVSPH</sequence>
<gene>
    <name evidence="11" type="ORF">FEF09_15555</name>
</gene>
<organism evidence="11 12">
    <name type="scientific">Chitinophaga pinensis</name>
    <dbReference type="NCBI Taxonomy" id="79329"/>
    <lineage>
        <taxon>Bacteria</taxon>
        <taxon>Pseudomonadati</taxon>
        <taxon>Bacteroidota</taxon>
        <taxon>Chitinophagia</taxon>
        <taxon>Chitinophagales</taxon>
        <taxon>Chitinophagaceae</taxon>
        <taxon>Chitinophaga</taxon>
    </lineage>
</organism>
<keyword evidence="5 10" id="KW-1133">Transmembrane helix</keyword>
<dbReference type="OrthoDB" id="21828at2"/>
<dbReference type="GO" id="GO:0022857">
    <property type="term" value="F:transmembrane transporter activity"/>
    <property type="evidence" value="ECO:0007669"/>
    <property type="project" value="InterPro"/>
</dbReference>
<proteinExistence type="inferred from homology"/>
<dbReference type="EMBL" id="VOHS01000014">
    <property type="protein sequence ID" value="TWV99629.1"/>
    <property type="molecule type" value="Genomic_DNA"/>
</dbReference>
<dbReference type="Pfam" id="PF00893">
    <property type="entry name" value="Multi_Drug_Res"/>
    <property type="match status" value="1"/>
</dbReference>
<feature type="transmembrane region" description="Helical" evidence="10">
    <location>
        <begin position="87"/>
        <end position="106"/>
    </location>
</feature>
<dbReference type="InterPro" id="IPR045324">
    <property type="entry name" value="Small_multidrug_res"/>
</dbReference>
<dbReference type="PANTHER" id="PTHR30561">
    <property type="entry name" value="SMR FAMILY PROTON-DEPENDENT DRUG EFFLUX TRANSPORTER SUGE"/>
    <property type="match status" value="1"/>
</dbReference>
<evidence type="ECO:0000256" key="3">
    <source>
        <dbReference type="ARBA" id="ARBA00022475"/>
    </source>
</evidence>
<evidence type="ECO:0000256" key="10">
    <source>
        <dbReference type="SAM" id="Phobius"/>
    </source>
</evidence>
<evidence type="ECO:0000256" key="8">
    <source>
        <dbReference type="ARBA" id="ARBA00039168"/>
    </source>
</evidence>
<evidence type="ECO:0000256" key="9">
    <source>
        <dbReference type="RuleBase" id="RU003942"/>
    </source>
</evidence>
<evidence type="ECO:0000256" key="1">
    <source>
        <dbReference type="ARBA" id="ARBA00004651"/>
    </source>
</evidence>
<keyword evidence="4 9" id="KW-0812">Transmembrane</keyword>
<comment type="similarity">
    <text evidence="7">Belongs to the drug/metabolite transporter (DMT) superfamily. Small multidrug resistance (SMR) (TC 2.A.7.1) family. Gdx/SugE subfamily.</text>
</comment>
<dbReference type="InterPro" id="IPR037185">
    <property type="entry name" value="EmrE-like"/>
</dbReference>
<evidence type="ECO:0000256" key="2">
    <source>
        <dbReference type="ARBA" id="ARBA00022448"/>
    </source>
</evidence>
<dbReference type="SUPFAM" id="SSF103481">
    <property type="entry name" value="Multidrug resistance efflux transporter EmrE"/>
    <property type="match status" value="1"/>
</dbReference>
<feature type="transmembrane region" description="Helical" evidence="10">
    <location>
        <begin position="62"/>
        <end position="81"/>
    </location>
</feature>
<evidence type="ECO:0000313" key="11">
    <source>
        <dbReference type="EMBL" id="TWV99629.1"/>
    </source>
</evidence>
<evidence type="ECO:0000256" key="5">
    <source>
        <dbReference type="ARBA" id="ARBA00022989"/>
    </source>
</evidence>
<keyword evidence="2" id="KW-0813">Transport</keyword>
<evidence type="ECO:0000256" key="4">
    <source>
        <dbReference type="ARBA" id="ARBA00022692"/>
    </source>
</evidence>
<evidence type="ECO:0000256" key="6">
    <source>
        <dbReference type="ARBA" id="ARBA00023136"/>
    </source>
</evidence>
<accession>A0A5C6LT19</accession>
<dbReference type="GO" id="GO:0005886">
    <property type="term" value="C:plasma membrane"/>
    <property type="evidence" value="ECO:0007669"/>
    <property type="project" value="UniProtKB-SubCell"/>
</dbReference>
<keyword evidence="12" id="KW-1185">Reference proteome</keyword>
<keyword evidence="6 10" id="KW-0472">Membrane</keyword>
<dbReference type="PANTHER" id="PTHR30561:SF0">
    <property type="entry name" value="GUANIDINIUM EXPORTER"/>
    <property type="match status" value="1"/>
</dbReference>
<dbReference type="Gene3D" id="1.10.3730.20">
    <property type="match status" value="1"/>
</dbReference>
<comment type="caution">
    <text evidence="11">The sequence shown here is derived from an EMBL/GenBank/DDBJ whole genome shotgun (WGS) entry which is preliminary data.</text>
</comment>
<name>A0A5C6LT19_9BACT</name>
<dbReference type="InterPro" id="IPR000390">
    <property type="entry name" value="Small_drug/metabolite_transptr"/>
</dbReference>
<feature type="transmembrane region" description="Helical" evidence="10">
    <location>
        <begin position="31"/>
        <end position="50"/>
    </location>
</feature>